<accession>A0A670Y1C0</accession>
<dbReference type="InterPro" id="IPR036259">
    <property type="entry name" value="MFS_trans_sf"/>
</dbReference>
<evidence type="ECO:0000313" key="6">
    <source>
        <dbReference type="Ensembl" id="ENSPTXP00000002420.1"/>
    </source>
</evidence>
<evidence type="ECO:0000256" key="4">
    <source>
        <dbReference type="ARBA" id="ARBA00023136"/>
    </source>
</evidence>
<evidence type="ECO:0000256" key="5">
    <source>
        <dbReference type="SAM" id="Phobius"/>
    </source>
</evidence>
<dbReference type="AlphaFoldDB" id="A0A670Y1C0"/>
<dbReference type="PANTHER" id="PTHR24064">
    <property type="entry name" value="SOLUTE CARRIER FAMILY 22 MEMBER"/>
    <property type="match status" value="1"/>
</dbReference>
<dbReference type="SUPFAM" id="SSF103473">
    <property type="entry name" value="MFS general substrate transporter"/>
    <property type="match status" value="1"/>
</dbReference>
<name>A0A670Y1C0_PSETE</name>
<feature type="transmembrane region" description="Helical" evidence="5">
    <location>
        <begin position="32"/>
        <end position="50"/>
    </location>
</feature>
<dbReference type="Proteomes" id="UP000472273">
    <property type="component" value="Unplaced"/>
</dbReference>
<organism evidence="6 7">
    <name type="scientific">Pseudonaja textilis</name>
    <name type="common">Eastern brown snake</name>
    <dbReference type="NCBI Taxonomy" id="8673"/>
    <lineage>
        <taxon>Eukaryota</taxon>
        <taxon>Metazoa</taxon>
        <taxon>Chordata</taxon>
        <taxon>Craniata</taxon>
        <taxon>Vertebrata</taxon>
        <taxon>Euteleostomi</taxon>
        <taxon>Lepidosauria</taxon>
        <taxon>Squamata</taxon>
        <taxon>Bifurcata</taxon>
        <taxon>Unidentata</taxon>
        <taxon>Episquamata</taxon>
        <taxon>Toxicofera</taxon>
        <taxon>Serpentes</taxon>
        <taxon>Colubroidea</taxon>
        <taxon>Elapidae</taxon>
        <taxon>Hydrophiinae</taxon>
        <taxon>Pseudonaja</taxon>
    </lineage>
</organism>
<reference evidence="6" key="2">
    <citation type="submission" date="2025-09" db="UniProtKB">
        <authorList>
            <consortium name="Ensembl"/>
        </authorList>
    </citation>
    <scope>IDENTIFICATION</scope>
</reference>
<evidence type="ECO:0000256" key="2">
    <source>
        <dbReference type="ARBA" id="ARBA00022692"/>
    </source>
</evidence>
<protein>
    <submittedName>
        <fullName evidence="6">Uncharacterized protein</fullName>
    </submittedName>
</protein>
<keyword evidence="2 5" id="KW-0812">Transmembrane</keyword>
<dbReference type="Ensembl" id="ENSPTXT00000002490.1">
    <property type="protein sequence ID" value="ENSPTXP00000002420.1"/>
    <property type="gene ID" value="ENSPTXG00000001898.1"/>
</dbReference>
<comment type="subcellular location">
    <subcellularLocation>
        <location evidence="1">Membrane</location>
        <topology evidence="1">Multi-pass membrane protein</topology>
    </subcellularLocation>
</comment>
<feature type="transmembrane region" description="Helical" evidence="5">
    <location>
        <begin position="56"/>
        <end position="74"/>
    </location>
</feature>
<keyword evidence="7" id="KW-1185">Reference proteome</keyword>
<proteinExistence type="predicted"/>
<keyword evidence="3 5" id="KW-1133">Transmembrane helix</keyword>
<evidence type="ECO:0000256" key="3">
    <source>
        <dbReference type="ARBA" id="ARBA00022989"/>
    </source>
</evidence>
<feature type="transmembrane region" description="Helical" evidence="5">
    <location>
        <begin position="81"/>
        <end position="103"/>
    </location>
</feature>
<dbReference type="GO" id="GO:0016020">
    <property type="term" value="C:membrane"/>
    <property type="evidence" value="ECO:0007669"/>
    <property type="project" value="UniProtKB-SubCell"/>
</dbReference>
<evidence type="ECO:0000313" key="7">
    <source>
        <dbReference type="Proteomes" id="UP000472273"/>
    </source>
</evidence>
<dbReference type="GeneTree" id="ENSGT00940000154922"/>
<reference evidence="6" key="1">
    <citation type="submission" date="2025-08" db="UniProtKB">
        <authorList>
            <consortium name="Ensembl"/>
        </authorList>
    </citation>
    <scope>IDENTIFICATION</scope>
</reference>
<evidence type="ECO:0000256" key="1">
    <source>
        <dbReference type="ARBA" id="ARBA00004141"/>
    </source>
</evidence>
<keyword evidence="4 5" id="KW-0472">Membrane</keyword>
<feature type="transmembrane region" description="Helical" evidence="5">
    <location>
        <begin position="109"/>
        <end position="133"/>
    </location>
</feature>
<dbReference type="Gene3D" id="1.20.1250.20">
    <property type="entry name" value="MFS general substrate transporter like domains"/>
    <property type="match status" value="1"/>
</dbReference>
<sequence length="141" mass="15846">KGIYIFILLFSSAIISTRPKCTPLWFGRKRMLLVSYLGTLIFGLLSSASVSYSMFAVTWTLTGMSICGLSIIVLPLEHRTMLGVISSLFWSFGNMLLALIAYLVRDWHWLLLTTSLPCIVGIISVWWVNMLFLKNSFAKSG</sequence>